<organism evidence="2 3">
    <name type="scientific">Phytophthora pseudosyringae</name>
    <dbReference type="NCBI Taxonomy" id="221518"/>
    <lineage>
        <taxon>Eukaryota</taxon>
        <taxon>Sar</taxon>
        <taxon>Stramenopiles</taxon>
        <taxon>Oomycota</taxon>
        <taxon>Peronosporomycetes</taxon>
        <taxon>Peronosporales</taxon>
        <taxon>Peronosporaceae</taxon>
        <taxon>Phytophthora</taxon>
    </lineage>
</organism>
<accession>A0A8T1V535</accession>
<reference evidence="2" key="1">
    <citation type="submission" date="2021-02" db="EMBL/GenBank/DDBJ databases">
        <authorList>
            <person name="Palmer J.M."/>
        </authorList>
    </citation>
    <scope>NUCLEOTIDE SEQUENCE</scope>
    <source>
        <strain evidence="2">SCRP734</strain>
    </source>
</reference>
<dbReference type="Proteomes" id="UP000694044">
    <property type="component" value="Unassembled WGS sequence"/>
</dbReference>
<dbReference type="AlphaFoldDB" id="A0A8T1V535"/>
<feature type="compositionally biased region" description="Basic and acidic residues" evidence="1">
    <location>
        <begin position="45"/>
        <end position="54"/>
    </location>
</feature>
<sequence length="67" mass="7375">MGQAPDAVKHGRRMRSGSKPNLKGMHAFLGIEDDNDDSSDEDFAEQAKEVDKPDNYSFSASDSDDQL</sequence>
<feature type="compositionally biased region" description="Acidic residues" evidence="1">
    <location>
        <begin position="31"/>
        <end position="44"/>
    </location>
</feature>
<evidence type="ECO:0000256" key="1">
    <source>
        <dbReference type="SAM" id="MobiDB-lite"/>
    </source>
</evidence>
<feature type="region of interest" description="Disordered" evidence="1">
    <location>
        <begin position="1"/>
        <end position="67"/>
    </location>
</feature>
<evidence type="ECO:0000313" key="2">
    <source>
        <dbReference type="EMBL" id="KAG7376372.1"/>
    </source>
</evidence>
<comment type="caution">
    <text evidence="2">The sequence shown here is derived from an EMBL/GenBank/DDBJ whole genome shotgun (WGS) entry which is preliminary data.</text>
</comment>
<evidence type="ECO:0000313" key="3">
    <source>
        <dbReference type="Proteomes" id="UP000694044"/>
    </source>
</evidence>
<proteinExistence type="predicted"/>
<name>A0A8T1V535_9STRA</name>
<gene>
    <name evidence="2" type="ORF">PHYPSEUDO_013659</name>
</gene>
<dbReference type="EMBL" id="JAGDFM010000715">
    <property type="protein sequence ID" value="KAG7376372.1"/>
    <property type="molecule type" value="Genomic_DNA"/>
</dbReference>
<keyword evidence="3" id="KW-1185">Reference proteome</keyword>
<protein>
    <submittedName>
        <fullName evidence="2">Uncharacterized protein</fullName>
    </submittedName>
</protein>